<evidence type="ECO:0000256" key="5">
    <source>
        <dbReference type="ARBA" id="ARBA00023242"/>
    </source>
</evidence>
<sequence>MSESMEIDPPHESDGSTTESKESETTVAADISGIGLPYAPENFPQPGDTWSWKVGKRIASKGHFLDRYLYIPDRLYQELKSANPNSCTRSRGFASKKAVERFVMETFPGMDIKAFFASFSWKIPSGKVKDRAENTDTNTDTVVYCTPKFDPAGCKAGNINCSSLLVINNPDHSNIMPCDLCCIEPLFCHDCCCILCSRPVSSEKIDLGFIKCEAVVKDGLICGHICHIECGLRSYMAGTLGGTVGLDAEYYCRRCDARTDLIPYVKNLFKSCESNSDGDKMQKILSLCAIMLRGSTKTSAKSLLHHVQLAAAKLKEGNSEDIWKLEDASAVTTGELSQSETDTLEVSNFKEPSQHGKASPQISLSNFDYRIESIKLEERIEKTLASLGNSLENECTVAEDALITQKNHLLDLYKELDKEKERLATCSPSDDQSSVDAVIKRMDQIKSEHDKIIAMQEAVGKGFGKTSKYVLK</sequence>
<feature type="domain" description="DUF7081" evidence="8">
    <location>
        <begin position="27"/>
        <end position="125"/>
    </location>
</feature>
<feature type="region of interest" description="Disordered" evidence="6">
    <location>
        <begin position="1"/>
        <end position="26"/>
    </location>
</feature>
<organism evidence="10 11">
    <name type="scientific">Artemisia annua</name>
    <name type="common">Sweet wormwood</name>
    <dbReference type="NCBI Taxonomy" id="35608"/>
    <lineage>
        <taxon>Eukaryota</taxon>
        <taxon>Viridiplantae</taxon>
        <taxon>Streptophyta</taxon>
        <taxon>Embryophyta</taxon>
        <taxon>Tracheophyta</taxon>
        <taxon>Spermatophyta</taxon>
        <taxon>Magnoliopsida</taxon>
        <taxon>eudicotyledons</taxon>
        <taxon>Gunneridae</taxon>
        <taxon>Pentapetalae</taxon>
        <taxon>asterids</taxon>
        <taxon>campanulids</taxon>
        <taxon>Asterales</taxon>
        <taxon>Asteraceae</taxon>
        <taxon>Asteroideae</taxon>
        <taxon>Anthemideae</taxon>
        <taxon>Artemisiinae</taxon>
        <taxon>Artemisia</taxon>
    </lineage>
</organism>
<dbReference type="Pfam" id="PF07227">
    <property type="entry name" value="PHD_Oberon"/>
    <property type="match status" value="1"/>
</dbReference>
<evidence type="ECO:0000256" key="3">
    <source>
        <dbReference type="ARBA" id="ARBA00022771"/>
    </source>
</evidence>
<dbReference type="GO" id="GO:0008270">
    <property type="term" value="F:zinc ion binding"/>
    <property type="evidence" value="ECO:0007669"/>
    <property type="project" value="UniProtKB-KW"/>
</dbReference>
<proteinExistence type="predicted"/>
<evidence type="ECO:0000259" key="9">
    <source>
        <dbReference type="Pfam" id="PF24590"/>
    </source>
</evidence>
<evidence type="ECO:0000256" key="6">
    <source>
        <dbReference type="SAM" id="MobiDB-lite"/>
    </source>
</evidence>
<keyword evidence="2" id="KW-0479">Metal-binding</keyword>
<keyword evidence="4" id="KW-0862">Zinc</keyword>
<gene>
    <name evidence="10" type="ORF">CTI12_AA210900</name>
</gene>
<dbReference type="InterPro" id="IPR032881">
    <property type="entry name" value="Oberon-like_PHD"/>
</dbReference>
<feature type="domain" description="Oberon-like PHD finger" evidence="7">
    <location>
        <begin position="156"/>
        <end position="287"/>
    </location>
</feature>
<feature type="domain" description="DUF7615" evidence="9">
    <location>
        <begin position="369"/>
        <end position="472"/>
    </location>
</feature>
<dbReference type="EMBL" id="PKPP01001954">
    <property type="protein sequence ID" value="PWA78676.1"/>
    <property type="molecule type" value="Genomic_DNA"/>
</dbReference>
<protein>
    <submittedName>
        <fullName evidence="10">Uncharacterized protein</fullName>
    </submittedName>
</protein>
<feature type="compositionally biased region" description="Polar residues" evidence="6">
    <location>
        <begin position="334"/>
        <end position="346"/>
    </location>
</feature>
<dbReference type="InterPro" id="IPR056034">
    <property type="entry name" value="DUF7615"/>
</dbReference>
<evidence type="ECO:0000313" key="11">
    <source>
        <dbReference type="Proteomes" id="UP000245207"/>
    </source>
</evidence>
<keyword evidence="5" id="KW-0539">Nucleus</keyword>
<dbReference type="AlphaFoldDB" id="A0A2U1NYV0"/>
<accession>A0A2U1NYV0</accession>
<dbReference type="Proteomes" id="UP000245207">
    <property type="component" value="Unassembled WGS sequence"/>
</dbReference>
<dbReference type="InterPro" id="IPR055508">
    <property type="entry name" value="DUF7081"/>
</dbReference>
<feature type="compositionally biased region" description="Basic and acidic residues" evidence="6">
    <location>
        <begin position="8"/>
        <end position="24"/>
    </location>
</feature>
<evidence type="ECO:0000256" key="1">
    <source>
        <dbReference type="ARBA" id="ARBA00004123"/>
    </source>
</evidence>
<name>A0A2U1NYV0_ARTAN</name>
<dbReference type="Pfam" id="PF24590">
    <property type="entry name" value="DUF7615"/>
    <property type="match status" value="1"/>
</dbReference>
<reference evidence="10 11" key="1">
    <citation type="journal article" date="2018" name="Mol. Plant">
        <title>The genome of Artemisia annua provides insight into the evolution of Asteraceae family and artemisinin biosynthesis.</title>
        <authorList>
            <person name="Shen Q."/>
            <person name="Zhang L."/>
            <person name="Liao Z."/>
            <person name="Wang S."/>
            <person name="Yan T."/>
            <person name="Shi P."/>
            <person name="Liu M."/>
            <person name="Fu X."/>
            <person name="Pan Q."/>
            <person name="Wang Y."/>
            <person name="Lv Z."/>
            <person name="Lu X."/>
            <person name="Zhang F."/>
            <person name="Jiang W."/>
            <person name="Ma Y."/>
            <person name="Chen M."/>
            <person name="Hao X."/>
            <person name="Li L."/>
            <person name="Tang Y."/>
            <person name="Lv G."/>
            <person name="Zhou Y."/>
            <person name="Sun X."/>
            <person name="Brodelius P.E."/>
            <person name="Rose J.K.C."/>
            <person name="Tang K."/>
        </authorList>
    </citation>
    <scope>NUCLEOTIDE SEQUENCE [LARGE SCALE GENOMIC DNA]</scope>
    <source>
        <strain evidence="11">cv. Huhao1</strain>
        <tissue evidence="10">Leaf</tissue>
    </source>
</reference>
<evidence type="ECO:0000313" key="10">
    <source>
        <dbReference type="EMBL" id="PWA78676.1"/>
    </source>
</evidence>
<evidence type="ECO:0000259" key="7">
    <source>
        <dbReference type="Pfam" id="PF07227"/>
    </source>
</evidence>
<dbReference type="OrthoDB" id="1852608at2759"/>
<keyword evidence="11" id="KW-1185">Reference proteome</keyword>
<keyword evidence="3" id="KW-0863">Zinc-finger</keyword>
<feature type="region of interest" description="Disordered" evidence="6">
    <location>
        <begin position="334"/>
        <end position="359"/>
    </location>
</feature>
<comment type="subcellular location">
    <subcellularLocation>
        <location evidence="1">Nucleus</location>
    </subcellularLocation>
</comment>
<evidence type="ECO:0000256" key="4">
    <source>
        <dbReference type="ARBA" id="ARBA00022833"/>
    </source>
</evidence>
<evidence type="ECO:0000256" key="2">
    <source>
        <dbReference type="ARBA" id="ARBA00022723"/>
    </source>
</evidence>
<dbReference type="GO" id="GO:0005634">
    <property type="term" value="C:nucleus"/>
    <property type="evidence" value="ECO:0007669"/>
    <property type="project" value="UniProtKB-SubCell"/>
</dbReference>
<dbReference type="Pfam" id="PF23299">
    <property type="entry name" value="DUF7081"/>
    <property type="match status" value="1"/>
</dbReference>
<evidence type="ECO:0000259" key="8">
    <source>
        <dbReference type="Pfam" id="PF23299"/>
    </source>
</evidence>
<dbReference type="STRING" id="35608.A0A2U1NYV0"/>
<dbReference type="PANTHER" id="PTHR33345:SF6">
    <property type="entry name" value="OS03G0747200 PROTEIN"/>
    <property type="match status" value="1"/>
</dbReference>
<dbReference type="PANTHER" id="PTHR33345">
    <property type="entry name" value="ADAPTER PROTEIN, PUTATIVE-RELATED"/>
    <property type="match status" value="1"/>
</dbReference>
<comment type="caution">
    <text evidence="10">The sequence shown here is derived from an EMBL/GenBank/DDBJ whole genome shotgun (WGS) entry which is preliminary data.</text>
</comment>